<dbReference type="EMBL" id="WNXC01000002">
    <property type="protein sequence ID" value="MBB2149010.1"/>
    <property type="molecule type" value="Genomic_DNA"/>
</dbReference>
<feature type="transmembrane region" description="Helical" evidence="1">
    <location>
        <begin position="96"/>
        <end position="115"/>
    </location>
</feature>
<gene>
    <name evidence="2" type="ORF">GM920_08805</name>
</gene>
<dbReference type="PRINTS" id="PR00834">
    <property type="entry name" value="PROTEASES2C"/>
</dbReference>
<dbReference type="InterPro" id="IPR009003">
    <property type="entry name" value="Peptidase_S1_PA"/>
</dbReference>
<evidence type="ECO:0000256" key="1">
    <source>
        <dbReference type="SAM" id="Phobius"/>
    </source>
</evidence>
<evidence type="ECO:0000313" key="3">
    <source>
        <dbReference type="Proteomes" id="UP000636110"/>
    </source>
</evidence>
<dbReference type="Pfam" id="PF13365">
    <property type="entry name" value="Trypsin_2"/>
    <property type="match status" value="1"/>
</dbReference>
<accession>A0ABR6EUQ0</accession>
<keyword evidence="1" id="KW-1133">Transmembrane helix</keyword>
<dbReference type="InterPro" id="IPR001940">
    <property type="entry name" value="Peptidase_S1C"/>
</dbReference>
<dbReference type="Proteomes" id="UP000636110">
    <property type="component" value="Unassembled WGS sequence"/>
</dbReference>
<name>A0ABR6EUQ0_9SPHI</name>
<dbReference type="InterPro" id="IPR043504">
    <property type="entry name" value="Peptidase_S1_PA_chymotrypsin"/>
</dbReference>
<keyword evidence="1" id="KW-0472">Membrane</keyword>
<dbReference type="PANTHER" id="PTHR22939:SF129">
    <property type="entry name" value="SERINE PROTEASE HTRA2, MITOCHONDRIAL"/>
    <property type="match status" value="1"/>
</dbReference>
<dbReference type="RefSeq" id="WP_182955891.1">
    <property type="nucleotide sequence ID" value="NZ_WNXC01000002.1"/>
</dbReference>
<organism evidence="2 3">
    <name type="scientific">Pedobacter gandavensis</name>
    <dbReference type="NCBI Taxonomy" id="2679963"/>
    <lineage>
        <taxon>Bacteria</taxon>
        <taxon>Pseudomonadati</taxon>
        <taxon>Bacteroidota</taxon>
        <taxon>Sphingobacteriia</taxon>
        <taxon>Sphingobacteriales</taxon>
        <taxon>Sphingobacteriaceae</taxon>
        <taxon>Pedobacter</taxon>
    </lineage>
</organism>
<keyword evidence="3" id="KW-1185">Reference proteome</keyword>
<dbReference type="Gene3D" id="2.40.10.10">
    <property type="entry name" value="Trypsin-like serine proteases"/>
    <property type="match status" value="2"/>
</dbReference>
<sequence length="362" mass="40140">MRNEIELEGIIEDYLNGKLSETERVAFEQLRKTDPVVDHKVVAHKVFLESMGDYANIMDLKAKMDRAHAEIDVDTLTETLRPHPSYFVNIWRKNKAAIGVAASFILLTIVTVYSIQQNTKQIGSVELVSRELTKIKNSQSSLIRIINSKNTPKDVKPANFGGTGFALTANGYLLTNLHVVDGADSVYVQDNKGESYKAKVVRTDSQYDLAILKIIDPSFSPLSNLPYRLKQNGIGMGDVVYTFGFPKDDTVFGQGYVSSKTGYNGDTTQYQVAIPVNPGNSGGPLFDHQGNIIGVISAKEKQVDGATFAVKSKYIQEALNSIPNDSLGKKVAFNKRNSLQGLSRNKQLEKIQDYVFMIKVYK</sequence>
<dbReference type="PANTHER" id="PTHR22939">
    <property type="entry name" value="SERINE PROTEASE FAMILY S1C HTRA-RELATED"/>
    <property type="match status" value="1"/>
</dbReference>
<protein>
    <submittedName>
        <fullName evidence="2">Trypsin-like serine protease</fullName>
    </submittedName>
</protein>
<evidence type="ECO:0000313" key="2">
    <source>
        <dbReference type="EMBL" id="MBB2149010.1"/>
    </source>
</evidence>
<comment type="caution">
    <text evidence="2">The sequence shown here is derived from an EMBL/GenBank/DDBJ whole genome shotgun (WGS) entry which is preliminary data.</text>
</comment>
<keyword evidence="1" id="KW-0812">Transmembrane</keyword>
<proteinExistence type="predicted"/>
<dbReference type="SUPFAM" id="SSF50494">
    <property type="entry name" value="Trypsin-like serine proteases"/>
    <property type="match status" value="1"/>
</dbReference>
<reference evidence="2 3" key="1">
    <citation type="submission" date="2019-11" db="EMBL/GenBank/DDBJ databases">
        <title>Description of Pedobacter sp. LMG 31462T.</title>
        <authorList>
            <person name="Carlier A."/>
            <person name="Qi S."/>
            <person name="Vandamme P."/>
        </authorList>
    </citation>
    <scope>NUCLEOTIDE SEQUENCE [LARGE SCALE GENOMIC DNA]</scope>
    <source>
        <strain evidence="2 3">LMG 31462</strain>
    </source>
</reference>